<dbReference type="AlphaFoldDB" id="A0A072NIT6"/>
<sequence>MPTDKAIASPIHVQIFYDGSGKQSEKVHFMGAILIPDRIYKHKNRYEELNTLISEGTKPLHFTDYNGYANSPERFKKLVSLALENIDGMQLNVINYDINKIESIAQPIKPVLKDIVPITIYNKFPERLVYGLLRKYGQHAYLSASIHIEEDSTYSKGSKTGNNNNSSAITSKDLADTMLYQLDIQAVYRNESYRVESVDFLTK</sequence>
<evidence type="ECO:0000313" key="2">
    <source>
        <dbReference type="Proteomes" id="UP000027936"/>
    </source>
</evidence>
<name>A0A072NIT6_SCHAZ</name>
<organism evidence="1 2">
    <name type="scientific">Schinkia azotoformans MEV2011</name>
    <dbReference type="NCBI Taxonomy" id="1348973"/>
    <lineage>
        <taxon>Bacteria</taxon>
        <taxon>Bacillati</taxon>
        <taxon>Bacillota</taxon>
        <taxon>Bacilli</taxon>
        <taxon>Bacillales</taxon>
        <taxon>Bacillaceae</taxon>
        <taxon>Calidifontibacillus/Schinkia group</taxon>
        <taxon>Schinkia</taxon>
    </lineage>
</organism>
<evidence type="ECO:0008006" key="3">
    <source>
        <dbReference type="Google" id="ProtNLM"/>
    </source>
</evidence>
<evidence type="ECO:0000313" key="1">
    <source>
        <dbReference type="EMBL" id="KEF37147.1"/>
    </source>
</evidence>
<dbReference type="RefSeq" id="WP_035197152.1">
    <property type="nucleotide sequence ID" value="NZ_JJRY01000017.1"/>
</dbReference>
<accession>A0A072NIT6</accession>
<protein>
    <recommendedName>
        <fullName evidence="3">DUF3800 domain-containing protein</fullName>
    </recommendedName>
</protein>
<dbReference type="OrthoDB" id="2567918at2"/>
<comment type="caution">
    <text evidence="1">The sequence shown here is derived from an EMBL/GenBank/DDBJ whole genome shotgun (WGS) entry which is preliminary data.</text>
</comment>
<dbReference type="Proteomes" id="UP000027936">
    <property type="component" value="Unassembled WGS sequence"/>
</dbReference>
<dbReference type="EMBL" id="JJRY01000017">
    <property type="protein sequence ID" value="KEF37147.1"/>
    <property type="molecule type" value="Genomic_DNA"/>
</dbReference>
<proteinExistence type="predicted"/>
<reference evidence="1 2" key="1">
    <citation type="submission" date="2014-04" db="EMBL/GenBank/DDBJ databases">
        <title>Draft genome sequence of Bacillus azotoformans MEV2011, a (co-) denitrifying strain unable to grow in the presence of oxygen.</title>
        <authorList>
            <person name="Nielsen M."/>
            <person name="Schreiber L."/>
            <person name="Finster K."/>
            <person name="Schramm A."/>
        </authorList>
    </citation>
    <scope>NUCLEOTIDE SEQUENCE [LARGE SCALE GENOMIC DNA]</scope>
    <source>
        <strain evidence="1 2">MEV2011</strain>
    </source>
</reference>
<dbReference type="PATRIC" id="fig|1348973.3.peg.3442"/>
<gene>
    <name evidence="1" type="ORF">M670_03566</name>
</gene>